<keyword evidence="3" id="KW-1185">Reference proteome</keyword>
<organism evidence="2 3">
    <name type="scientific">Pseudoalteromonas fenneropenaei</name>
    <dbReference type="NCBI Taxonomy" id="1737459"/>
    <lineage>
        <taxon>Bacteria</taxon>
        <taxon>Pseudomonadati</taxon>
        <taxon>Pseudomonadota</taxon>
        <taxon>Gammaproteobacteria</taxon>
        <taxon>Alteromonadales</taxon>
        <taxon>Pseudoalteromonadaceae</taxon>
        <taxon>Pseudoalteromonas</taxon>
    </lineage>
</organism>
<proteinExistence type="predicted"/>
<name>A0ABV7CJY1_9GAMM</name>
<evidence type="ECO:0000313" key="2">
    <source>
        <dbReference type="EMBL" id="MFC3032914.1"/>
    </source>
</evidence>
<protein>
    <submittedName>
        <fullName evidence="2">BtrH N-terminal domain-containing protein</fullName>
    </submittedName>
</protein>
<sequence length="351" mass="40383">MNHGHQEQNIALAEPYAQVPQVPSILPDCLFMALEYAAQRELGIPDFSRLYGEHSFLFDAKQGLGLDIVLGRYEAQHYFAIEDGHIQGYIADKLFRLYGLVVKVRRFEHVAELSAYLDSALANNNPVICEFSVKHVPYRLSDYHKYYGYHIVSFKQRLPAQQGYVVDDAAKQNIVIAQQDYVDSFADVLKHEGGVQVFTLERQQVTQPRLSVAIARVEVEQNLCGLFSEDDRIGVKGLTSFSDYISVINELDGPFVIPGIWVFALQRASTRLWLKWLQLDLPQLQLADICLPMQLQLLALEKQWKEIEYLSQLSTRISHLKGATIYQRLQAVIELEKQSIWFWPQLQERLR</sequence>
<evidence type="ECO:0000259" key="1">
    <source>
        <dbReference type="Pfam" id="PF14399"/>
    </source>
</evidence>
<accession>A0ABV7CJY1</accession>
<reference evidence="3" key="1">
    <citation type="journal article" date="2019" name="Int. J. Syst. Evol. Microbiol.">
        <title>The Global Catalogue of Microorganisms (GCM) 10K type strain sequencing project: providing services to taxonomists for standard genome sequencing and annotation.</title>
        <authorList>
            <consortium name="The Broad Institute Genomics Platform"/>
            <consortium name="The Broad Institute Genome Sequencing Center for Infectious Disease"/>
            <person name="Wu L."/>
            <person name="Ma J."/>
        </authorList>
    </citation>
    <scope>NUCLEOTIDE SEQUENCE [LARGE SCALE GENOMIC DNA]</scope>
    <source>
        <strain evidence="3">KCTC 42730</strain>
    </source>
</reference>
<comment type="caution">
    <text evidence="2">The sequence shown here is derived from an EMBL/GenBank/DDBJ whole genome shotgun (WGS) entry which is preliminary data.</text>
</comment>
<feature type="domain" description="Butirosin biosynthesis protein H N-terminal" evidence="1">
    <location>
        <begin position="54"/>
        <end position="167"/>
    </location>
</feature>
<dbReference type="InterPro" id="IPR026935">
    <property type="entry name" value="BtrH_N"/>
</dbReference>
<gene>
    <name evidence="2" type="ORF">ACFOEE_10315</name>
</gene>
<evidence type="ECO:0000313" key="3">
    <source>
        <dbReference type="Proteomes" id="UP001595453"/>
    </source>
</evidence>
<dbReference type="EMBL" id="JBHRSD010000017">
    <property type="protein sequence ID" value="MFC3032914.1"/>
    <property type="molecule type" value="Genomic_DNA"/>
</dbReference>
<dbReference type="Proteomes" id="UP001595453">
    <property type="component" value="Unassembled WGS sequence"/>
</dbReference>
<dbReference type="RefSeq" id="WP_377123878.1">
    <property type="nucleotide sequence ID" value="NZ_JBHRSD010000017.1"/>
</dbReference>
<dbReference type="Pfam" id="PF14399">
    <property type="entry name" value="BtrH_N"/>
    <property type="match status" value="1"/>
</dbReference>